<evidence type="ECO:0000256" key="8">
    <source>
        <dbReference type="ARBA" id="ARBA00022840"/>
    </source>
</evidence>
<dbReference type="Gene3D" id="1.10.510.10">
    <property type="entry name" value="Transferase(Phosphotransferase) domain 1"/>
    <property type="match status" value="1"/>
</dbReference>
<dbReference type="PROSITE" id="PS00108">
    <property type="entry name" value="PROTEIN_KINASE_ST"/>
    <property type="match status" value="1"/>
</dbReference>
<dbReference type="Pfam" id="PF00069">
    <property type="entry name" value="Pkinase"/>
    <property type="match status" value="1"/>
</dbReference>
<evidence type="ECO:0000256" key="4">
    <source>
        <dbReference type="ARBA" id="ARBA00022527"/>
    </source>
</evidence>
<sequence>MYVKHGLIHRDIKDENLIVNMMNGEVKLVDFGATASAEKAMKKEFQGELERLGDEVFEFSYYLEMKSTA</sequence>
<dbReference type="PANTHER" id="PTHR22984:SF25">
    <property type="entry name" value="PROTEIN KINASE DOMAIN-CONTAINING PROTEIN"/>
    <property type="match status" value="1"/>
</dbReference>
<evidence type="ECO:0000256" key="7">
    <source>
        <dbReference type="ARBA" id="ARBA00022777"/>
    </source>
</evidence>
<keyword evidence="5" id="KW-0808">Transferase</keyword>
<evidence type="ECO:0000313" key="14">
    <source>
        <dbReference type="Proteomes" id="UP000268014"/>
    </source>
</evidence>
<dbReference type="PROSITE" id="PS50011">
    <property type="entry name" value="PROTEIN_KINASE_DOM"/>
    <property type="match status" value="1"/>
</dbReference>
<gene>
    <name evidence="13" type="ORF">HPLM_LOCUS2627</name>
</gene>
<comment type="catalytic activity">
    <reaction evidence="11">
        <text>L-seryl-[protein] + ATP = O-phospho-L-seryl-[protein] + ADP + H(+)</text>
        <dbReference type="Rhea" id="RHEA:17989"/>
        <dbReference type="Rhea" id="RHEA-COMP:9863"/>
        <dbReference type="Rhea" id="RHEA-COMP:11604"/>
        <dbReference type="ChEBI" id="CHEBI:15378"/>
        <dbReference type="ChEBI" id="CHEBI:29999"/>
        <dbReference type="ChEBI" id="CHEBI:30616"/>
        <dbReference type="ChEBI" id="CHEBI:83421"/>
        <dbReference type="ChEBI" id="CHEBI:456216"/>
        <dbReference type="EC" id="2.7.11.1"/>
    </reaction>
</comment>
<keyword evidence="6" id="KW-0547">Nucleotide-binding</keyword>
<dbReference type="GO" id="GO:0030430">
    <property type="term" value="C:host cell cytoplasm"/>
    <property type="evidence" value="ECO:0007669"/>
    <property type="project" value="UniProtKB-SubCell"/>
</dbReference>
<evidence type="ECO:0000256" key="5">
    <source>
        <dbReference type="ARBA" id="ARBA00022679"/>
    </source>
</evidence>
<accession>A0A0N4VZA9</accession>
<evidence type="ECO:0000256" key="1">
    <source>
        <dbReference type="ARBA" id="ARBA00004192"/>
    </source>
</evidence>
<evidence type="ECO:0000313" key="15">
    <source>
        <dbReference type="WBParaSite" id="HPLM_0000263101-mRNA-1"/>
    </source>
</evidence>
<keyword evidence="14" id="KW-1185">Reference proteome</keyword>
<reference evidence="13 14" key="2">
    <citation type="submission" date="2018-11" db="EMBL/GenBank/DDBJ databases">
        <authorList>
            <consortium name="Pathogen Informatics"/>
        </authorList>
    </citation>
    <scope>NUCLEOTIDE SEQUENCE [LARGE SCALE GENOMIC DNA]</scope>
    <source>
        <strain evidence="13 14">MHpl1</strain>
    </source>
</reference>
<dbReference type="PANTHER" id="PTHR22984">
    <property type="entry name" value="SERINE/THREONINE-PROTEIN KINASE PIM"/>
    <property type="match status" value="1"/>
</dbReference>
<reference evidence="15" key="1">
    <citation type="submission" date="2017-02" db="UniProtKB">
        <authorList>
            <consortium name="WormBaseParasite"/>
        </authorList>
    </citation>
    <scope>IDENTIFICATION</scope>
</reference>
<evidence type="ECO:0000256" key="3">
    <source>
        <dbReference type="ARBA" id="ARBA00016885"/>
    </source>
</evidence>
<dbReference type="SUPFAM" id="SSF56112">
    <property type="entry name" value="Protein kinase-like (PK-like)"/>
    <property type="match status" value="1"/>
</dbReference>
<dbReference type="EMBL" id="UZAF01005954">
    <property type="protein sequence ID" value="VDO15920.1"/>
    <property type="molecule type" value="Genomic_DNA"/>
</dbReference>
<protein>
    <recommendedName>
        <fullName evidence="3">Serine/threonine-protein kinase 1</fullName>
        <ecNumber evidence="2">2.7.11.1</ecNumber>
    </recommendedName>
</protein>
<comment type="catalytic activity">
    <reaction evidence="10">
        <text>L-threonyl-[protein] + ATP = O-phospho-L-threonyl-[protein] + ADP + H(+)</text>
        <dbReference type="Rhea" id="RHEA:46608"/>
        <dbReference type="Rhea" id="RHEA-COMP:11060"/>
        <dbReference type="Rhea" id="RHEA-COMP:11605"/>
        <dbReference type="ChEBI" id="CHEBI:15378"/>
        <dbReference type="ChEBI" id="CHEBI:30013"/>
        <dbReference type="ChEBI" id="CHEBI:30616"/>
        <dbReference type="ChEBI" id="CHEBI:61977"/>
        <dbReference type="ChEBI" id="CHEBI:456216"/>
        <dbReference type="EC" id="2.7.11.1"/>
    </reaction>
</comment>
<dbReference type="WBParaSite" id="HPLM_0000263101-mRNA-1">
    <property type="protein sequence ID" value="HPLM_0000263101-mRNA-1"/>
    <property type="gene ID" value="HPLM_0000263101"/>
</dbReference>
<dbReference type="InterPro" id="IPR011009">
    <property type="entry name" value="Kinase-like_dom_sf"/>
</dbReference>
<evidence type="ECO:0000256" key="9">
    <source>
        <dbReference type="ARBA" id="ARBA00023200"/>
    </source>
</evidence>
<dbReference type="GO" id="GO:0005524">
    <property type="term" value="F:ATP binding"/>
    <property type="evidence" value="ECO:0007669"/>
    <property type="project" value="UniProtKB-KW"/>
</dbReference>
<evidence type="ECO:0000256" key="10">
    <source>
        <dbReference type="ARBA" id="ARBA00047899"/>
    </source>
</evidence>
<dbReference type="STRING" id="6290.A0A0N4VZA9"/>
<keyword evidence="9" id="KW-1035">Host cytoplasm</keyword>
<organism evidence="15">
    <name type="scientific">Haemonchus placei</name>
    <name type="common">Barber's pole worm</name>
    <dbReference type="NCBI Taxonomy" id="6290"/>
    <lineage>
        <taxon>Eukaryota</taxon>
        <taxon>Metazoa</taxon>
        <taxon>Ecdysozoa</taxon>
        <taxon>Nematoda</taxon>
        <taxon>Chromadorea</taxon>
        <taxon>Rhabditida</taxon>
        <taxon>Rhabditina</taxon>
        <taxon>Rhabditomorpha</taxon>
        <taxon>Strongyloidea</taxon>
        <taxon>Trichostrongylidae</taxon>
        <taxon>Haemonchus</taxon>
    </lineage>
</organism>
<evidence type="ECO:0000256" key="6">
    <source>
        <dbReference type="ARBA" id="ARBA00022741"/>
    </source>
</evidence>
<feature type="domain" description="Protein kinase" evidence="12">
    <location>
        <begin position="1"/>
        <end position="69"/>
    </location>
</feature>
<dbReference type="GO" id="GO:0004674">
    <property type="term" value="F:protein serine/threonine kinase activity"/>
    <property type="evidence" value="ECO:0007669"/>
    <property type="project" value="UniProtKB-KW"/>
</dbReference>
<dbReference type="GO" id="GO:0005737">
    <property type="term" value="C:cytoplasm"/>
    <property type="evidence" value="ECO:0007669"/>
    <property type="project" value="TreeGrafter"/>
</dbReference>
<dbReference type="InterPro" id="IPR008271">
    <property type="entry name" value="Ser/Thr_kinase_AS"/>
</dbReference>
<dbReference type="EC" id="2.7.11.1" evidence="2"/>
<dbReference type="InterPro" id="IPR000719">
    <property type="entry name" value="Prot_kinase_dom"/>
</dbReference>
<name>A0A0N4VZA9_HAEPC</name>
<proteinExistence type="predicted"/>
<evidence type="ECO:0000256" key="2">
    <source>
        <dbReference type="ARBA" id="ARBA00012513"/>
    </source>
</evidence>
<comment type="subcellular location">
    <subcellularLocation>
        <location evidence="1">Host cytoplasm</location>
    </subcellularLocation>
</comment>
<keyword evidence="8" id="KW-0067">ATP-binding</keyword>
<evidence type="ECO:0000256" key="11">
    <source>
        <dbReference type="ARBA" id="ARBA00048679"/>
    </source>
</evidence>
<dbReference type="OrthoDB" id="10252171at2759"/>
<evidence type="ECO:0000313" key="13">
    <source>
        <dbReference type="EMBL" id="VDO15920.1"/>
    </source>
</evidence>
<evidence type="ECO:0000259" key="12">
    <source>
        <dbReference type="PROSITE" id="PS50011"/>
    </source>
</evidence>
<dbReference type="AlphaFoldDB" id="A0A0N4VZA9"/>
<keyword evidence="7" id="KW-0418">Kinase</keyword>
<dbReference type="InterPro" id="IPR051138">
    <property type="entry name" value="PIM_Ser/Thr_kinase"/>
</dbReference>
<dbReference type="Proteomes" id="UP000268014">
    <property type="component" value="Unassembled WGS sequence"/>
</dbReference>
<keyword evidence="4" id="KW-0723">Serine/threonine-protein kinase</keyword>